<dbReference type="OrthoDB" id="6339427at2759"/>
<comment type="caution">
    <text evidence="2">The sequence shown here is derived from an EMBL/GenBank/DDBJ whole genome shotgun (WGS) entry which is preliminary data.</text>
</comment>
<proteinExistence type="predicted"/>
<protein>
    <submittedName>
        <fullName evidence="2">9825_t:CDS:1</fullName>
    </submittedName>
</protein>
<dbReference type="AlphaFoldDB" id="A0A9N9G9N3"/>
<feature type="domain" description="Nucleotidyl transferase" evidence="1">
    <location>
        <begin position="5"/>
        <end position="270"/>
    </location>
</feature>
<accession>A0A9N9G9N3</accession>
<dbReference type="SUPFAM" id="SSF53448">
    <property type="entry name" value="Nucleotide-diphospho-sugar transferases"/>
    <property type="match status" value="1"/>
</dbReference>
<name>A0A9N9G9N3_9GLOM</name>
<evidence type="ECO:0000313" key="3">
    <source>
        <dbReference type="Proteomes" id="UP000789572"/>
    </source>
</evidence>
<keyword evidence="3" id="KW-1185">Reference proteome</keyword>
<evidence type="ECO:0000313" key="2">
    <source>
        <dbReference type="EMBL" id="CAG8591168.1"/>
    </source>
</evidence>
<dbReference type="PANTHER" id="PTHR42883">
    <property type="entry name" value="GLUCOSE-1-PHOSPHATE THYMIDYLTRANSFERASE"/>
    <property type="match status" value="1"/>
</dbReference>
<organism evidence="2 3">
    <name type="scientific">Paraglomus occultum</name>
    <dbReference type="NCBI Taxonomy" id="144539"/>
    <lineage>
        <taxon>Eukaryota</taxon>
        <taxon>Fungi</taxon>
        <taxon>Fungi incertae sedis</taxon>
        <taxon>Mucoromycota</taxon>
        <taxon>Glomeromycotina</taxon>
        <taxon>Glomeromycetes</taxon>
        <taxon>Paraglomerales</taxon>
        <taxon>Paraglomeraceae</taxon>
        <taxon>Paraglomus</taxon>
    </lineage>
</organism>
<dbReference type="Gene3D" id="3.90.550.10">
    <property type="entry name" value="Spore Coat Polysaccharide Biosynthesis Protein SpsA, Chain A"/>
    <property type="match status" value="1"/>
</dbReference>
<dbReference type="PANTHER" id="PTHR42883:SF2">
    <property type="entry name" value="THYMIDYLYLTRANSFERASE"/>
    <property type="match status" value="1"/>
</dbReference>
<dbReference type="InterPro" id="IPR005835">
    <property type="entry name" value="NTP_transferase_dom"/>
</dbReference>
<gene>
    <name evidence="2" type="ORF">POCULU_LOCUS6982</name>
</gene>
<dbReference type="Pfam" id="PF00483">
    <property type="entry name" value="NTP_transferase"/>
    <property type="match status" value="1"/>
</dbReference>
<dbReference type="Proteomes" id="UP000789572">
    <property type="component" value="Unassembled WGS sequence"/>
</dbReference>
<sequence length="273" mass="30270">MSIKVLILGAGYGTRLQRDIRADPTQAYSHLLGIPKALLPVGNYDALISAWLDVLTDGGIDCGSDLYIVTNAVNYDAFIAWTKTHNIPADHICSDGTTANENRLGAVADIEYAIKYFELDSDILIIAGDLLFYRDFKLSDVLIRFSSLSDDDCLTVTYAVPDEFTKRCGIVTIDESLNNLITHFLEKPDPEETVSRNACPCFYLLKKSAISLISEFLRVSEKKGEALEQRDATGKFLAWAINGGKCKFYAEYISGRIDVGGLNSYVEALKYFE</sequence>
<dbReference type="EMBL" id="CAJVPJ010001437">
    <property type="protein sequence ID" value="CAG8591168.1"/>
    <property type="molecule type" value="Genomic_DNA"/>
</dbReference>
<dbReference type="InterPro" id="IPR029044">
    <property type="entry name" value="Nucleotide-diphossugar_trans"/>
</dbReference>
<evidence type="ECO:0000259" key="1">
    <source>
        <dbReference type="Pfam" id="PF00483"/>
    </source>
</evidence>
<reference evidence="2" key="1">
    <citation type="submission" date="2021-06" db="EMBL/GenBank/DDBJ databases">
        <authorList>
            <person name="Kallberg Y."/>
            <person name="Tangrot J."/>
            <person name="Rosling A."/>
        </authorList>
    </citation>
    <scope>NUCLEOTIDE SEQUENCE</scope>
    <source>
        <strain evidence="2">IA702</strain>
    </source>
</reference>